<dbReference type="Gene3D" id="3.80.10.10">
    <property type="entry name" value="Ribonuclease Inhibitor"/>
    <property type="match status" value="2"/>
</dbReference>
<evidence type="ECO:0000313" key="3">
    <source>
        <dbReference type="EMBL" id="RKP03245.1"/>
    </source>
</evidence>
<feature type="non-terminal residue" evidence="3">
    <location>
        <position position="270"/>
    </location>
</feature>
<evidence type="ECO:0000256" key="1">
    <source>
        <dbReference type="ARBA" id="ARBA00022614"/>
    </source>
</evidence>
<feature type="non-terminal residue" evidence="3">
    <location>
        <position position="1"/>
    </location>
</feature>
<dbReference type="SMART" id="SM00364">
    <property type="entry name" value="LRR_BAC"/>
    <property type="match status" value="6"/>
</dbReference>
<evidence type="ECO:0000256" key="2">
    <source>
        <dbReference type="ARBA" id="ARBA00022737"/>
    </source>
</evidence>
<dbReference type="SUPFAM" id="SSF52058">
    <property type="entry name" value="L domain-like"/>
    <property type="match status" value="1"/>
</dbReference>
<reference evidence="4" key="1">
    <citation type="journal article" date="2018" name="Nat. Microbiol.">
        <title>Leveraging single-cell genomics to expand the fungal tree of life.</title>
        <authorList>
            <person name="Ahrendt S.R."/>
            <person name="Quandt C.A."/>
            <person name="Ciobanu D."/>
            <person name="Clum A."/>
            <person name="Salamov A."/>
            <person name="Andreopoulos B."/>
            <person name="Cheng J.F."/>
            <person name="Woyke T."/>
            <person name="Pelin A."/>
            <person name="Henrissat B."/>
            <person name="Reynolds N.K."/>
            <person name="Benny G.L."/>
            <person name="Smith M.E."/>
            <person name="James T.Y."/>
            <person name="Grigoriev I.V."/>
        </authorList>
    </citation>
    <scope>NUCLEOTIDE SEQUENCE [LARGE SCALE GENOMIC DNA]</scope>
    <source>
        <strain evidence="4">ATCC 52028</strain>
    </source>
</reference>
<dbReference type="Pfam" id="PF14580">
    <property type="entry name" value="LRR_9"/>
    <property type="match status" value="1"/>
</dbReference>
<protein>
    <recommendedName>
        <fullName evidence="5">L domain-like protein</fullName>
    </recommendedName>
</protein>
<dbReference type="Pfam" id="PF13516">
    <property type="entry name" value="LRR_6"/>
    <property type="match status" value="1"/>
</dbReference>
<organism evidence="3 4">
    <name type="scientific">Caulochytrium protostelioides</name>
    <dbReference type="NCBI Taxonomy" id="1555241"/>
    <lineage>
        <taxon>Eukaryota</taxon>
        <taxon>Fungi</taxon>
        <taxon>Fungi incertae sedis</taxon>
        <taxon>Chytridiomycota</taxon>
        <taxon>Chytridiomycota incertae sedis</taxon>
        <taxon>Chytridiomycetes</taxon>
        <taxon>Caulochytriales</taxon>
        <taxon>Caulochytriaceae</taxon>
        <taxon>Caulochytrium</taxon>
    </lineage>
</organism>
<dbReference type="EMBL" id="ML014126">
    <property type="protein sequence ID" value="RKP03245.1"/>
    <property type="molecule type" value="Genomic_DNA"/>
</dbReference>
<proteinExistence type="predicted"/>
<gene>
    <name evidence="3" type="ORF">CXG81DRAFT_3667</name>
</gene>
<dbReference type="Proteomes" id="UP000274922">
    <property type="component" value="Unassembled WGS sequence"/>
</dbReference>
<dbReference type="PROSITE" id="PS51450">
    <property type="entry name" value="LRR"/>
    <property type="match status" value="3"/>
</dbReference>
<accession>A0A4P9XCS2</accession>
<dbReference type="AlphaFoldDB" id="A0A4P9XCS2"/>
<dbReference type="PANTHER" id="PTHR18849">
    <property type="entry name" value="LEUCINE RICH REPEAT PROTEIN"/>
    <property type="match status" value="1"/>
</dbReference>
<keyword evidence="2" id="KW-0677">Repeat</keyword>
<keyword evidence="4" id="KW-1185">Reference proteome</keyword>
<sequence>PLRAEDVYPNTSVLARTADGLSYALTKFELHGAGITSVDALKTWTHLRYVNVSDNEIKNLKGIAQLPYLLSLDARQNVLRGLPKELEGKRYLQYLDVSENQLKRWNLTDAPLPDLIYLNVSKNQLAMMDVTTYAQLAILEIRGNRFSSLAGLAAPKLEKLYAAKNELESLSDLGAAPHLTVLHLRENAITSLAGLENAPKLARLNLRGNRINDVAALDALTALQEIKSITLDENPIQDSLENYRLEILSRALTLEKIDKDPVSFSELEEA</sequence>
<dbReference type="PANTHER" id="PTHR18849:SF3">
    <property type="entry name" value="LEUCINE RICH REPEAT CONTAINING 23"/>
    <property type="match status" value="1"/>
</dbReference>
<evidence type="ECO:0000313" key="4">
    <source>
        <dbReference type="Proteomes" id="UP000274922"/>
    </source>
</evidence>
<name>A0A4P9XCS2_9FUNG</name>
<dbReference type="OrthoDB" id="266138at2759"/>
<evidence type="ECO:0008006" key="5">
    <source>
        <dbReference type="Google" id="ProtNLM"/>
    </source>
</evidence>
<dbReference type="STRING" id="1555241.A0A4P9XCS2"/>
<dbReference type="InterPro" id="IPR001611">
    <property type="entry name" value="Leu-rich_rpt"/>
</dbReference>
<dbReference type="InterPro" id="IPR032675">
    <property type="entry name" value="LRR_dom_sf"/>
</dbReference>
<keyword evidence="1" id="KW-0433">Leucine-rich repeat</keyword>